<evidence type="ECO:0000256" key="2">
    <source>
        <dbReference type="ARBA" id="ARBA00022723"/>
    </source>
</evidence>
<feature type="domain" description="C2H2-type" evidence="8">
    <location>
        <begin position="15"/>
        <end position="43"/>
    </location>
</feature>
<dbReference type="InterPro" id="IPR051059">
    <property type="entry name" value="VerF-like"/>
</dbReference>
<dbReference type="Pfam" id="PF00096">
    <property type="entry name" value="zf-C2H2"/>
    <property type="match status" value="1"/>
</dbReference>
<dbReference type="Gene3D" id="3.30.160.60">
    <property type="entry name" value="Classic Zinc Finger"/>
    <property type="match status" value="1"/>
</dbReference>
<evidence type="ECO:0000313" key="9">
    <source>
        <dbReference type="EMBL" id="KAL2814027.1"/>
    </source>
</evidence>
<keyword evidence="6" id="KW-0539">Nucleus</keyword>
<dbReference type="EMBL" id="JBFXLT010000036">
    <property type="protein sequence ID" value="KAL2814027.1"/>
    <property type="molecule type" value="Genomic_DNA"/>
</dbReference>
<protein>
    <recommendedName>
        <fullName evidence="8">C2H2-type domain-containing protein</fullName>
    </recommendedName>
</protein>
<evidence type="ECO:0000256" key="1">
    <source>
        <dbReference type="ARBA" id="ARBA00004123"/>
    </source>
</evidence>
<dbReference type="PANTHER" id="PTHR40626:SF11">
    <property type="entry name" value="ZINC FINGER PROTEIN YPR022C"/>
    <property type="match status" value="1"/>
</dbReference>
<name>A0ABR4HEW5_9EURO</name>
<evidence type="ECO:0000259" key="8">
    <source>
        <dbReference type="PROSITE" id="PS50157"/>
    </source>
</evidence>
<keyword evidence="10" id="KW-1185">Reference proteome</keyword>
<dbReference type="PROSITE" id="PS50157">
    <property type="entry name" value="ZINC_FINGER_C2H2_2"/>
    <property type="match status" value="1"/>
</dbReference>
<dbReference type="Proteomes" id="UP001610334">
    <property type="component" value="Unassembled WGS sequence"/>
</dbReference>
<evidence type="ECO:0000256" key="7">
    <source>
        <dbReference type="PROSITE-ProRule" id="PRU00042"/>
    </source>
</evidence>
<keyword evidence="2" id="KW-0479">Metal-binding</keyword>
<dbReference type="SMART" id="SM00355">
    <property type="entry name" value="ZnF_C2H2"/>
    <property type="match status" value="2"/>
</dbReference>
<dbReference type="Pfam" id="PF04082">
    <property type="entry name" value="Fungal_trans"/>
    <property type="match status" value="1"/>
</dbReference>
<comment type="subcellular location">
    <subcellularLocation>
        <location evidence="1">Nucleus</location>
    </subcellularLocation>
</comment>
<accession>A0ABR4HEW5</accession>
<organism evidence="9 10">
    <name type="scientific">Aspergillus granulosus</name>
    <dbReference type="NCBI Taxonomy" id="176169"/>
    <lineage>
        <taxon>Eukaryota</taxon>
        <taxon>Fungi</taxon>
        <taxon>Dikarya</taxon>
        <taxon>Ascomycota</taxon>
        <taxon>Pezizomycotina</taxon>
        <taxon>Eurotiomycetes</taxon>
        <taxon>Eurotiomycetidae</taxon>
        <taxon>Eurotiales</taxon>
        <taxon>Aspergillaceae</taxon>
        <taxon>Aspergillus</taxon>
        <taxon>Aspergillus subgen. Nidulantes</taxon>
    </lineage>
</organism>
<dbReference type="PANTHER" id="PTHR40626">
    <property type="entry name" value="MIP31509P"/>
    <property type="match status" value="1"/>
</dbReference>
<keyword evidence="4 7" id="KW-0863">Zinc-finger</keyword>
<sequence>MAETTNDTDSAYRPFSCSECSKSFTRSENLQRHKRARHGGASRKPFECAGCHARFTRSDVYKRHSDRCRQLASQRYHPESDDNPPIMADLNPHLPTSSLVVPEHPWPTEHITLTNESPQAYSGSSPSIANGETTALHVKGYFENFHASLPLLHRPTFTSSSTPELLVNIVSVIGSLYSAQPYDPASIEAGNQWRRDCWKRGNNDLQRLVAADYSEMRKTWVLQTWLLHIVYGAYLNDSADFEESKKMLRLAVDAARELGLLRQGITMPDSLSWASQADGVVSQDGSKTPYTRWMSYVSVESLKVALYTLVFLDSHIFSPANIRPLISPMEFGWELPFPSDLWEAKNPQIWTQRVTEHFGMAPENYLCGPRGIATASLSIATQQLMSESPSPDLLAALTASPFTTLCILMNINTLVRDFTRCYYQLPPSPSDPSAFHILTQAQNKQIYSAMRVISRIVKDQTYTTDSPQFPLWRSVDILHCSAKISLCRPDHLLIGGIVDNSVIAGLATSTHLTLGDYVSVRRSAPLLPPHLWGDEGILAVLNDLASALSRITGEEGESAFRESPWVTASGYGILLCIWAALRRAAKDIQTHLDTFNELPRTSESCMLIFNTLIESVFLSQKGDGNQNGGRDHRIWSTDRDSFVTLLDQGELLFVSLMQRVCRDRYLWSIGPSMVTVVDEILASGQPTTALA</sequence>
<evidence type="ECO:0000256" key="4">
    <source>
        <dbReference type="ARBA" id="ARBA00022771"/>
    </source>
</evidence>
<comment type="caution">
    <text evidence="9">The sequence shown here is derived from an EMBL/GenBank/DDBJ whole genome shotgun (WGS) entry which is preliminary data.</text>
</comment>
<reference evidence="9 10" key="1">
    <citation type="submission" date="2024-07" db="EMBL/GenBank/DDBJ databases">
        <title>Section-level genome sequencing and comparative genomics of Aspergillus sections Usti and Cavernicolus.</title>
        <authorList>
            <consortium name="Lawrence Berkeley National Laboratory"/>
            <person name="Nybo J.L."/>
            <person name="Vesth T.C."/>
            <person name="Theobald S."/>
            <person name="Frisvad J.C."/>
            <person name="Larsen T.O."/>
            <person name="Kjaerboelling I."/>
            <person name="Rothschild-Mancinelli K."/>
            <person name="Lyhne E.K."/>
            <person name="Kogle M.E."/>
            <person name="Barry K."/>
            <person name="Clum A."/>
            <person name="Na H."/>
            <person name="Ledsgaard L."/>
            <person name="Lin J."/>
            <person name="Lipzen A."/>
            <person name="Kuo A."/>
            <person name="Riley R."/>
            <person name="Mondo S."/>
            <person name="Labutti K."/>
            <person name="Haridas S."/>
            <person name="Pangalinan J."/>
            <person name="Salamov A.A."/>
            <person name="Simmons B.A."/>
            <person name="Magnuson J.K."/>
            <person name="Chen J."/>
            <person name="Drula E."/>
            <person name="Henrissat B."/>
            <person name="Wiebenga A."/>
            <person name="Lubbers R.J."/>
            <person name="Gomes A.C."/>
            <person name="Makela M.R."/>
            <person name="Stajich J."/>
            <person name="Grigoriev I.V."/>
            <person name="Mortensen U.H."/>
            <person name="De Vries R.P."/>
            <person name="Baker S.E."/>
            <person name="Andersen M.R."/>
        </authorList>
    </citation>
    <scope>NUCLEOTIDE SEQUENCE [LARGE SCALE GENOMIC DNA]</scope>
    <source>
        <strain evidence="9 10">CBS 588.65</strain>
    </source>
</reference>
<proteinExistence type="predicted"/>
<dbReference type="InterPro" id="IPR007219">
    <property type="entry name" value="XnlR_reg_dom"/>
</dbReference>
<dbReference type="SUPFAM" id="SSF57667">
    <property type="entry name" value="beta-beta-alpha zinc fingers"/>
    <property type="match status" value="1"/>
</dbReference>
<dbReference type="InterPro" id="IPR036236">
    <property type="entry name" value="Znf_C2H2_sf"/>
</dbReference>
<dbReference type="CDD" id="cd12148">
    <property type="entry name" value="fungal_TF_MHR"/>
    <property type="match status" value="1"/>
</dbReference>
<gene>
    <name evidence="9" type="ORF">BJX63DRAFT_207360</name>
</gene>
<keyword evidence="3" id="KW-0677">Repeat</keyword>
<dbReference type="InterPro" id="IPR013087">
    <property type="entry name" value="Znf_C2H2_type"/>
</dbReference>
<keyword evidence="5" id="KW-0862">Zinc</keyword>
<evidence type="ECO:0000256" key="3">
    <source>
        <dbReference type="ARBA" id="ARBA00022737"/>
    </source>
</evidence>
<dbReference type="PROSITE" id="PS00028">
    <property type="entry name" value="ZINC_FINGER_C2H2_1"/>
    <property type="match status" value="1"/>
</dbReference>
<evidence type="ECO:0000256" key="5">
    <source>
        <dbReference type="ARBA" id="ARBA00022833"/>
    </source>
</evidence>
<evidence type="ECO:0000256" key="6">
    <source>
        <dbReference type="ARBA" id="ARBA00023242"/>
    </source>
</evidence>
<evidence type="ECO:0000313" key="10">
    <source>
        <dbReference type="Proteomes" id="UP001610334"/>
    </source>
</evidence>